<evidence type="ECO:0000313" key="5">
    <source>
        <dbReference type="EMBL" id="KAK0671961.1"/>
    </source>
</evidence>
<feature type="domain" description="O-methyltransferase C-terminal" evidence="4">
    <location>
        <begin position="192"/>
        <end position="397"/>
    </location>
</feature>
<dbReference type="PANTHER" id="PTHR43712">
    <property type="entry name" value="PUTATIVE (AFU_ORTHOLOGUE AFUA_4G14580)-RELATED"/>
    <property type="match status" value="1"/>
</dbReference>
<keyword evidence="2" id="KW-0808">Transferase</keyword>
<protein>
    <submittedName>
        <fullName evidence="5">S-adenosyl-L-methionine-dependent methyltransferase</fullName>
    </submittedName>
</protein>
<sequence>MSDTSENISILALAEGILSKTKEITAYLQSNNLPASTFSPSSASPPTKAEYRELQGSLRTLLEDLQRLVDGPALFYRHFLMRGYEIAAFQIALDFDFFTLVPAEGEISVDELAKKAGLDADRTGRVVRLLITHRFFQERRKGYFSHNSFSYALQQDEEVRSMVHYSFDEMLKAAAESSVALRATPDESDSVHCPFYARHGVPIFRYYSKHPEHAGRFAKAMAGWRKMENSVTELRDNFNWGAIKGNVVDIGGGSGHVAIILARTFPHLNFIVQDESDDMLAQGQRLLTDDVRNRVSFTRASFFEPQPYKGASAYLIRQCTHNWADHDVVTMFKSVVPGLEGSPEGTPLLINDIVLPEPGTVPRYWEREMRQADMVMLVSFGAKQRTREEFEKLLKEADERYEIRKVHDRGALGLLEVYLRK</sequence>
<evidence type="ECO:0000256" key="1">
    <source>
        <dbReference type="ARBA" id="ARBA00022603"/>
    </source>
</evidence>
<keyword evidence="3" id="KW-0949">S-adenosyl-L-methionine</keyword>
<dbReference type="PROSITE" id="PS51683">
    <property type="entry name" value="SAM_OMT_II"/>
    <property type="match status" value="1"/>
</dbReference>
<gene>
    <name evidence="5" type="ORF">QBC41DRAFT_43079</name>
</gene>
<dbReference type="SUPFAM" id="SSF53335">
    <property type="entry name" value="S-adenosyl-L-methionine-dependent methyltransferases"/>
    <property type="match status" value="1"/>
</dbReference>
<dbReference type="GO" id="GO:0008171">
    <property type="term" value="F:O-methyltransferase activity"/>
    <property type="evidence" value="ECO:0007669"/>
    <property type="project" value="InterPro"/>
</dbReference>
<accession>A0AA39ZJ28</accession>
<dbReference type="InterPro" id="IPR016461">
    <property type="entry name" value="COMT-like"/>
</dbReference>
<name>A0AA39ZJ28_9PEZI</name>
<keyword evidence="6" id="KW-1185">Reference proteome</keyword>
<evidence type="ECO:0000259" key="4">
    <source>
        <dbReference type="Pfam" id="PF00891"/>
    </source>
</evidence>
<dbReference type="SUPFAM" id="SSF46785">
    <property type="entry name" value="Winged helix' DNA-binding domain"/>
    <property type="match status" value="1"/>
</dbReference>
<evidence type="ECO:0000256" key="3">
    <source>
        <dbReference type="ARBA" id="ARBA00022691"/>
    </source>
</evidence>
<dbReference type="InterPro" id="IPR036388">
    <property type="entry name" value="WH-like_DNA-bd_sf"/>
</dbReference>
<dbReference type="GO" id="GO:0032259">
    <property type="term" value="P:methylation"/>
    <property type="evidence" value="ECO:0007669"/>
    <property type="project" value="UniProtKB-KW"/>
</dbReference>
<evidence type="ECO:0000313" key="6">
    <source>
        <dbReference type="Proteomes" id="UP001174997"/>
    </source>
</evidence>
<dbReference type="AlphaFoldDB" id="A0AA39ZJ28"/>
<dbReference type="Pfam" id="PF00891">
    <property type="entry name" value="Methyltransf_2"/>
    <property type="match status" value="1"/>
</dbReference>
<evidence type="ECO:0000256" key="2">
    <source>
        <dbReference type="ARBA" id="ARBA00022679"/>
    </source>
</evidence>
<reference evidence="5" key="1">
    <citation type="submission" date="2023-06" db="EMBL/GenBank/DDBJ databases">
        <title>Genome-scale phylogeny and comparative genomics of the fungal order Sordariales.</title>
        <authorList>
            <consortium name="Lawrence Berkeley National Laboratory"/>
            <person name="Hensen N."/>
            <person name="Bonometti L."/>
            <person name="Westerberg I."/>
            <person name="Brannstrom I.O."/>
            <person name="Guillou S."/>
            <person name="Cros-Aarteil S."/>
            <person name="Calhoun S."/>
            <person name="Haridas S."/>
            <person name="Kuo A."/>
            <person name="Mondo S."/>
            <person name="Pangilinan J."/>
            <person name="Riley R."/>
            <person name="Labutti K."/>
            <person name="Andreopoulos B."/>
            <person name="Lipzen A."/>
            <person name="Chen C."/>
            <person name="Yanf M."/>
            <person name="Daum C."/>
            <person name="Ng V."/>
            <person name="Clum A."/>
            <person name="Steindorff A."/>
            <person name="Ohm R."/>
            <person name="Martin F."/>
            <person name="Silar P."/>
            <person name="Natvig D."/>
            <person name="Lalanne C."/>
            <person name="Gautier V."/>
            <person name="Ament-Velasquez S.L."/>
            <person name="Kruys A."/>
            <person name="Hutchinson M.I."/>
            <person name="Powell A.J."/>
            <person name="Barry K."/>
            <person name="Miller A.N."/>
            <person name="Grigoriev I.V."/>
            <person name="Debuchy R."/>
            <person name="Gladieux P."/>
            <person name="Thoren M.H."/>
            <person name="Johannesson H."/>
        </authorList>
    </citation>
    <scope>NUCLEOTIDE SEQUENCE</scope>
    <source>
        <strain evidence="5">CBS 307.81</strain>
    </source>
</reference>
<comment type="caution">
    <text evidence="5">The sequence shown here is derived from an EMBL/GenBank/DDBJ whole genome shotgun (WGS) entry which is preliminary data.</text>
</comment>
<organism evidence="5 6">
    <name type="scientific">Cercophora samala</name>
    <dbReference type="NCBI Taxonomy" id="330535"/>
    <lineage>
        <taxon>Eukaryota</taxon>
        <taxon>Fungi</taxon>
        <taxon>Dikarya</taxon>
        <taxon>Ascomycota</taxon>
        <taxon>Pezizomycotina</taxon>
        <taxon>Sordariomycetes</taxon>
        <taxon>Sordariomycetidae</taxon>
        <taxon>Sordariales</taxon>
        <taxon>Lasiosphaeriaceae</taxon>
        <taxon>Cercophora</taxon>
    </lineage>
</organism>
<dbReference type="CDD" id="cd02440">
    <property type="entry name" value="AdoMet_MTases"/>
    <property type="match status" value="1"/>
</dbReference>
<dbReference type="InterPro" id="IPR029063">
    <property type="entry name" value="SAM-dependent_MTases_sf"/>
</dbReference>
<dbReference type="EMBL" id="JAULSY010000017">
    <property type="protein sequence ID" value="KAK0671961.1"/>
    <property type="molecule type" value="Genomic_DNA"/>
</dbReference>
<dbReference type="InterPro" id="IPR001077">
    <property type="entry name" value="COMT_C"/>
</dbReference>
<proteinExistence type="predicted"/>
<dbReference type="Proteomes" id="UP001174997">
    <property type="component" value="Unassembled WGS sequence"/>
</dbReference>
<keyword evidence="1 5" id="KW-0489">Methyltransferase</keyword>
<dbReference type="InterPro" id="IPR036390">
    <property type="entry name" value="WH_DNA-bd_sf"/>
</dbReference>
<dbReference type="PANTHER" id="PTHR43712:SF12">
    <property type="entry name" value="STERIGMATOCYSTIN 8-O-METHYLTRANSFERASE"/>
    <property type="match status" value="1"/>
</dbReference>
<dbReference type="Gene3D" id="1.10.10.10">
    <property type="entry name" value="Winged helix-like DNA-binding domain superfamily/Winged helix DNA-binding domain"/>
    <property type="match status" value="1"/>
</dbReference>
<dbReference type="Gene3D" id="3.40.50.150">
    <property type="entry name" value="Vaccinia Virus protein VP39"/>
    <property type="match status" value="1"/>
</dbReference>